<protein>
    <submittedName>
        <fullName evidence="5">Integrase</fullName>
    </submittedName>
</protein>
<organism evidence="5 6">
    <name type="scientific">Escherichia coli</name>
    <dbReference type="NCBI Taxonomy" id="562"/>
    <lineage>
        <taxon>Bacteria</taxon>
        <taxon>Pseudomonadati</taxon>
        <taxon>Pseudomonadota</taxon>
        <taxon>Gammaproteobacteria</taxon>
        <taxon>Enterobacterales</taxon>
        <taxon>Enterobacteriaceae</taxon>
        <taxon>Escherichia</taxon>
    </lineage>
</organism>
<dbReference type="InterPro" id="IPR011010">
    <property type="entry name" value="DNA_brk_join_enz"/>
</dbReference>
<gene>
    <name evidence="5" type="ORF">WR15_18315</name>
</gene>
<dbReference type="Pfam" id="PF00589">
    <property type="entry name" value="Phage_integrase"/>
    <property type="match status" value="1"/>
</dbReference>
<sequence length="378" mass="43331">MPILDLRFSNKSIHQLPHPLTGCQEYRDIHCQNLRALVYPNRITLAFRTTINNQRIYETLGQFPQLCVEDARQHVMKLLADKNRLAVQSRRFTVEQAINDLWLPDLQLYKKSPQSELSKLNLYVRPFWGKRQLRDITAGELEQYAAGLREKLRPSTVNRILAILSKICSLAVRAGWITHSPMSHVRYLKENNIRYRTLSATEIPRFIDAATALQTPAADSILLALYTGMRIGEVCTLKWEYWHPDMHQLILPDTKSGHPFTCPLAPPAIAVVQCQQDLMLSKTYIFPQLTDNARPLAYPRATFARICRDANIDNLRMHDLRRTFATRVLQATGDIAIASHLLNHHSLTATRRYAFHNAATSHAVVSQVIESYDTKMNL</sequence>
<evidence type="ECO:0000313" key="5">
    <source>
        <dbReference type="EMBL" id="KNF66458.1"/>
    </source>
</evidence>
<dbReference type="PATRIC" id="fig|562.7396.peg.3611"/>
<dbReference type="InterPro" id="IPR010998">
    <property type="entry name" value="Integrase_recombinase_N"/>
</dbReference>
<dbReference type="Gene3D" id="1.10.443.10">
    <property type="entry name" value="Intergrase catalytic core"/>
    <property type="match status" value="1"/>
</dbReference>
<evidence type="ECO:0000256" key="3">
    <source>
        <dbReference type="ARBA" id="ARBA00023125"/>
    </source>
</evidence>
<dbReference type="EMBL" id="LGZN01000045">
    <property type="protein sequence ID" value="KNF66458.1"/>
    <property type="molecule type" value="Genomic_DNA"/>
</dbReference>
<evidence type="ECO:0000313" key="6">
    <source>
        <dbReference type="Proteomes" id="UP000037564"/>
    </source>
</evidence>
<dbReference type="CDD" id="cd00796">
    <property type="entry name" value="INT_Rci_Hp1_C"/>
    <property type="match status" value="1"/>
</dbReference>
<accession>A0A0B1JUW4</accession>
<keyword evidence="2" id="KW-0229">DNA integration</keyword>
<dbReference type="PANTHER" id="PTHR30629">
    <property type="entry name" value="PROPHAGE INTEGRASE"/>
    <property type="match status" value="1"/>
</dbReference>
<evidence type="ECO:0000256" key="4">
    <source>
        <dbReference type="ARBA" id="ARBA00023172"/>
    </source>
</evidence>
<evidence type="ECO:0000256" key="2">
    <source>
        <dbReference type="ARBA" id="ARBA00022908"/>
    </source>
</evidence>
<dbReference type="SUPFAM" id="SSF56349">
    <property type="entry name" value="DNA breaking-rejoining enzymes"/>
    <property type="match status" value="1"/>
</dbReference>
<dbReference type="GO" id="GO:0006310">
    <property type="term" value="P:DNA recombination"/>
    <property type="evidence" value="ECO:0007669"/>
    <property type="project" value="UniProtKB-KW"/>
</dbReference>
<comment type="caution">
    <text evidence="5">The sequence shown here is derived from an EMBL/GenBank/DDBJ whole genome shotgun (WGS) entry which is preliminary data.</text>
</comment>
<dbReference type="Gene3D" id="1.10.150.130">
    <property type="match status" value="1"/>
</dbReference>
<dbReference type="InterPro" id="IPR013762">
    <property type="entry name" value="Integrase-like_cat_sf"/>
</dbReference>
<dbReference type="RefSeq" id="WP_032170413.1">
    <property type="nucleotide sequence ID" value="NZ_BFZV01000002.1"/>
</dbReference>
<keyword evidence="3" id="KW-0238">DNA-binding</keyword>
<dbReference type="PROSITE" id="PS51898">
    <property type="entry name" value="TYR_RECOMBINASE"/>
    <property type="match status" value="1"/>
</dbReference>
<reference evidence="5 6" key="1">
    <citation type="submission" date="2015-07" db="EMBL/GenBank/DDBJ databases">
        <title>Genome sequences of 64 non-O157:H7 Shiga toxin-producing Escherichia coli strains.</title>
        <authorList>
            <person name="Gonzalez-Escalona N."/>
            <person name="Toro M."/>
            <person name="Timme R."/>
            <person name="Payne J."/>
        </authorList>
    </citation>
    <scope>NUCLEOTIDE SEQUENCE [LARGE SCALE GENOMIC DNA]</scope>
    <source>
        <strain evidence="5 6">CFSAN026843</strain>
    </source>
</reference>
<dbReference type="InterPro" id="IPR002104">
    <property type="entry name" value="Integrase_catalytic"/>
</dbReference>
<dbReference type="PANTHER" id="PTHR30629:SF2">
    <property type="entry name" value="PROPHAGE INTEGRASE INTS-RELATED"/>
    <property type="match status" value="1"/>
</dbReference>
<evidence type="ECO:0000256" key="1">
    <source>
        <dbReference type="ARBA" id="ARBA00008857"/>
    </source>
</evidence>
<dbReference type="InterPro" id="IPR050808">
    <property type="entry name" value="Phage_Integrase"/>
</dbReference>
<dbReference type="GO" id="GO:0015074">
    <property type="term" value="P:DNA integration"/>
    <property type="evidence" value="ECO:0007669"/>
    <property type="project" value="UniProtKB-KW"/>
</dbReference>
<name>A0A0B1JUW4_ECOLX</name>
<keyword evidence="4" id="KW-0233">DNA recombination</keyword>
<dbReference type="Proteomes" id="UP000037564">
    <property type="component" value="Unassembled WGS sequence"/>
</dbReference>
<dbReference type="GO" id="GO:0003677">
    <property type="term" value="F:DNA binding"/>
    <property type="evidence" value="ECO:0007669"/>
    <property type="project" value="UniProtKB-KW"/>
</dbReference>
<dbReference type="AlphaFoldDB" id="A0A0B1JUW4"/>
<proteinExistence type="inferred from homology"/>
<comment type="similarity">
    <text evidence="1">Belongs to the 'phage' integrase family.</text>
</comment>